<gene>
    <name evidence="3" type="ORF">DLAC_04595</name>
</gene>
<evidence type="ECO:0000313" key="4">
    <source>
        <dbReference type="Proteomes" id="UP000076078"/>
    </source>
</evidence>
<protein>
    <submittedName>
        <fullName evidence="3">Phospholipase D</fullName>
    </submittedName>
</protein>
<reference evidence="3 4" key="1">
    <citation type="submission" date="2015-12" db="EMBL/GenBank/DDBJ databases">
        <title>Dictyostelia acquired genes for synthesis and detection of signals that induce cell-type specialization by lateral gene transfer from prokaryotes.</title>
        <authorList>
            <person name="Gloeckner G."/>
            <person name="Schaap P."/>
        </authorList>
    </citation>
    <scope>NUCLEOTIDE SEQUENCE [LARGE SCALE GENOMIC DNA]</scope>
    <source>
        <strain evidence="3 4">TK</strain>
    </source>
</reference>
<feature type="region of interest" description="Disordered" evidence="1">
    <location>
        <begin position="325"/>
        <end position="346"/>
    </location>
</feature>
<dbReference type="GO" id="GO:0032049">
    <property type="term" value="P:cardiolipin biosynthetic process"/>
    <property type="evidence" value="ECO:0007669"/>
    <property type="project" value="UniProtKB-ARBA"/>
</dbReference>
<dbReference type="Pfam" id="PF13091">
    <property type="entry name" value="PLDc_2"/>
    <property type="match status" value="2"/>
</dbReference>
<dbReference type="InterPro" id="IPR025202">
    <property type="entry name" value="PLD-like_dom"/>
</dbReference>
<dbReference type="PIRSF" id="PIRSF000850">
    <property type="entry name" value="Phospholipase_D_PSS"/>
    <property type="match status" value="1"/>
</dbReference>
<accession>A0A151ZK22</accession>
<dbReference type="PANTHER" id="PTHR21248">
    <property type="entry name" value="CARDIOLIPIN SYNTHASE"/>
    <property type="match status" value="1"/>
</dbReference>
<organism evidence="3 4">
    <name type="scientific">Tieghemostelium lacteum</name>
    <name type="common">Slime mold</name>
    <name type="synonym">Dictyostelium lacteum</name>
    <dbReference type="NCBI Taxonomy" id="361077"/>
    <lineage>
        <taxon>Eukaryota</taxon>
        <taxon>Amoebozoa</taxon>
        <taxon>Evosea</taxon>
        <taxon>Eumycetozoa</taxon>
        <taxon>Dictyostelia</taxon>
        <taxon>Dictyosteliales</taxon>
        <taxon>Raperosteliaceae</taxon>
        <taxon>Tieghemostelium</taxon>
    </lineage>
</organism>
<evidence type="ECO:0000313" key="3">
    <source>
        <dbReference type="EMBL" id="KYQ94296.1"/>
    </source>
</evidence>
<dbReference type="EMBL" id="LODT01000022">
    <property type="protein sequence ID" value="KYQ94296.1"/>
    <property type="molecule type" value="Genomic_DNA"/>
</dbReference>
<dbReference type="Proteomes" id="UP000076078">
    <property type="component" value="Unassembled WGS sequence"/>
</dbReference>
<dbReference type="InParanoid" id="A0A151ZK22"/>
<dbReference type="CDD" id="cd09159">
    <property type="entry name" value="PLDc_ybhO_like_2"/>
    <property type="match status" value="1"/>
</dbReference>
<dbReference type="SUPFAM" id="SSF56024">
    <property type="entry name" value="Phospholipase D/nuclease"/>
    <property type="match status" value="2"/>
</dbReference>
<sequence length="538" mass="61656">MFRGSNAQIIKSIFKNKKTLDQLRLNLKNTSIWEKIAKSWQKTSTKLSSLGSHSHGNSVTIFNSGDEAFQAMWDSIENAKESILLETYTIEMDDIGRKTIDLLSEAKNRGCNVRFVYDGIGSSSVTDDDLFRLNMLGGSTYKFNPVSLFGRMPFVFRNHRKIMVVDNKIGFCGGMNISAKYATSKIGGSDYFRDTHVMIEGPAVLDLHRVFHNSMKDNRVILTGGKTYDSYSPALAAACPFGMTPLDHLYNSVGNLQYHLYQSEMNSPLFKLDDGHFLFFNELDLFKKKKKCEVVPQHQYTQLGKGSTQIEPVLQQDEFDTDEFETEEYDDHTEDFEEDEEEDQHKLEDNTSFVQVQESNLFRNKKSIQKAMIMTLKSSKSHCYFTTPYFLPPKKLRDAMIEASERGVDVRVLTAGISDVPWIRLASRHIYNKFLSKSVKIYEFNGNRLHSKTVTIDGIYSSVGSYNLDPWSQRNLEVNLSFINSNVAKQLEDQFENDLKESTEITTETIQNLSLLNKFICYLAYQFSRIVRPISTFK</sequence>
<dbReference type="SMART" id="SM00155">
    <property type="entry name" value="PLDc"/>
    <property type="match status" value="2"/>
</dbReference>
<comment type="caution">
    <text evidence="3">The sequence shown here is derived from an EMBL/GenBank/DDBJ whole genome shotgun (WGS) entry which is preliminary data.</text>
</comment>
<dbReference type="AlphaFoldDB" id="A0A151ZK22"/>
<dbReference type="OrthoDB" id="14911at2759"/>
<dbReference type="PROSITE" id="PS50035">
    <property type="entry name" value="PLD"/>
    <property type="match status" value="2"/>
</dbReference>
<dbReference type="Gene3D" id="3.30.870.10">
    <property type="entry name" value="Endonuclease Chain A"/>
    <property type="match status" value="2"/>
</dbReference>
<feature type="compositionally biased region" description="Acidic residues" evidence="1">
    <location>
        <begin position="325"/>
        <end position="342"/>
    </location>
</feature>
<dbReference type="PANTHER" id="PTHR21248:SF22">
    <property type="entry name" value="PHOSPHOLIPASE D"/>
    <property type="match status" value="1"/>
</dbReference>
<evidence type="ECO:0000259" key="2">
    <source>
        <dbReference type="PROSITE" id="PS50035"/>
    </source>
</evidence>
<dbReference type="GO" id="GO:0030572">
    <property type="term" value="F:phosphatidyltransferase activity"/>
    <property type="evidence" value="ECO:0007669"/>
    <property type="project" value="UniProtKB-ARBA"/>
</dbReference>
<dbReference type="CDD" id="cd09110">
    <property type="entry name" value="PLDc_CLS_1"/>
    <property type="match status" value="1"/>
</dbReference>
<dbReference type="InterPro" id="IPR001736">
    <property type="entry name" value="PLipase_D/transphosphatidylase"/>
</dbReference>
<dbReference type="STRING" id="361077.A0A151ZK22"/>
<evidence type="ECO:0000256" key="1">
    <source>
        <dbReference type="SAM" id="MobiDB-lite"/>
    </source>
</evidence>
<feature type="domain" description="PLD phosphodiesterase" evidence="2">
    <location>
        <begin position="445"/>
        <end position="472"/>
    </location>
</feature>
<dbReference type="OMA" id="HMNINTK"/>
<proteinExistence type="predicted"/>
<feature type="domain" description="PLD phosphodiesterase" evidence="2">
    <location>
        <begin position="154"/>
        <end position="181"/>
    </location>
</feature>
<keyword evidence="4" id="KW-1185">Reference proteome</keyword>
<name>A0A151ZK22_TIELA</name>